<dbReference type="PROSITE" id="PS00523">
    <property type="entry name" value="SULFATASE_1"/>
    <property type="match status" value="1"/>
</dbReference>
<keyword evidence="7" id="KW-1185">Reference proteome</keyword>
<evidence type="ECO:0000256" key="1">
    <source>
        <dbReference type="ARBA" id="ARBA00008779"/>
    </source>
</evidence>
<dbReference type="Gene3D" id="3.40.720.10">
    <property type="entry name" value="Alkaline Phosphatase, subunit A"/>
    <property type="match status" value="1"/>
</dbReference>
<dbReference type="EMBL" id="QWGR01000001">
    <property type="protein sequence ID" value="RIJ50859.1"/>
    <property type="molecule type" value="Genomic_DNA"/>
</dbReference>
<dbReference type="PANTHER" id="PTHR42693">
    <property type="entry name" value="ARYLSULFATASE FAMILY MEMBER"/>
    <property type="match status" value="1"/>
</dbReference>
<keyword evidence="2" id="KW-0479">Metal-binding</keyword>
<name>A0A399T6R1_9BACT</name>
<dbReference type="OrthoDB" id="9765065at2"/>
<dbReference type="InterPro" id="IPR050738">
    <property type="entry name" value="Sulfatase"/>
</dbReference>
<dbReference type="SUPFAM" id="SSF53649">
    <property type="entry name" value="Alkaline phosphatase-like"/>
    <property type="match status" value="1"/>
</dbReference>
<dbReference type="GO" id="GO:0004065">
    <property type="term" value="F:arylsulfatase activity"/>
    <property type="evidence" value="ECO:0007669"/>
    <property type="project" value="TreeGrafter"/>
</dbReference>
<reference evidence="6 7" key="1">
    <citation type="submission" date="2018-08" db="EMBL/GenBank/DDBJ databases">
        <title>Pallidiluteibacterium maritimus gen. nov., sp. nov., isolated from coastal sediment.</title>
        <authorList>
            <person name="Zhou L.Y."/>
        </authorList>
    </citation>
    <scope>NUCLEOTIDE SEQUENCE [LARGE SCALE GENOMIC DNA]</scope>
    <source>
        <strain evidence="6 7">XSD2</strain>
    </source>
</reference>
<dbReference type="InterPro" id="IPR000917">
    <property type="entry name" value="Sulfatase_N"/>
</dbReference>
<evidence type="ECO:0000259" key="5">
    <source>
        <dbReference type="Pfam" id="PF00884"/>
    </source>
</evidence>
<evidence type="ECO:0000256" key="2">
    <source>
        <dbReference type="ARBA" id="ARBA00022723"/>
    </source>
</evidence>
<dbReference type="GO" id="GO:0046872">
    <property type="term" value="F:metal ion binding"/>
    <property type="evidence" value="ECO:0007669"/>
    <property type="project" value="UniProtKB-KW"/>
</dbReference>
<proteinExistence type="inferred from homology"/>
<gene>
    <name evidence="6" type="ORF">D1614_02760</name>
</gene>
<dbReference type="RefSeq" id="WP_119436327.1">
    <property type="nucleotide sequence ID" value="NZ_QWGR01000001.1"/>
</dbReference>
<keyword evidence="3" id="KW-0378">Hydrolase</keyword>
<sequence>MYLKTIFFISILVALFSPFINAQGITRPNIIHIIADDVGYDDLGCFGAKDIKTPNLDKMAADGMKFTDFYTPHGTCTPSRASVLTGRYACRVNNNTGLYVLFPHSTTGLEDELEVSITELLKEQGYTTGLYGKWHLGHLPQYLPYVHGLDEFLGIPYPNDHGPERIGNSGWRPNGISDPQIPLIEQAQVIKRCDNNDLAELPALFTREACKFIYRAVQEDKPFYLQYANIETHTPYFVPRGFEGQSKAGAYGDAVEYLDRSVGIILNTLKRLKIEDNTIIVFTSDNGPLVHRDEELENCYGKFGFTDEKRDHILREGKYQERFDGGIRVSCIMKWPGNIPASTQCDEIITGMDLFTTFADVAGASIPTDRVIDGKDIQPLMKGEQDAHSPHKAVYGFTANGKLMSVRYKNWKLILPGKHWTGNFETPQLYDLNDDQGEGNNVAEANPKVVGEMMEMAENAATAMQNNKPVDN</sequence>
<evidence type="ECO:0000256" key="4">
    <source>
        <dbReference type="ARBA" id="ARBA00022837"/>
    </source>
</evidence>
<dbReference type="InterPro" id="IPR024607">
    <property type="entry name" value="Sulfatase_CS"/>
</dbReference>
<dbReference type="PANTHER" id="PTHR42693:SF53">
    <property type="entry name" value="ENDO-4-O-SULFATASE"/>
    <property type="match status" value="1"/>
</dbReference>
<comment type="caution">
    <text evidence="6">The sequence shown here is derived from an EMBL/GenBank/DDBJ whole genome shotgun (WGS) entry which is preliminary data.</text>
</comment>
<dbReference type="Pfam" id="PF00884">
    <property type="entry name" value="Sulfatase"/>
    <property type="match status" value="1"/>
</dbReference>
<organism evidence="6 7">
    <name type="scientific">Maribellus luteus</name>
    <dbReference type="NCBI Taxonomy" id="2305463"/>
    <lineage>
        <taxon>Bacteria</taxon>
        <taxon>Pseudomonadati</taxon>
        <taxon>Bacteroidota</taxon>
        <taxon>Bacteroidia</taxon>
        <taxon>Marinilabiliales</taxon>
        <taxon>Prolixibacteraceae</taxon>
        <taxon>Maribellus</taxon>
    </lineage>
</organism>
<comment type="similarity">
    <text evidence="1">Belongs to the sulfatase family.</text>
</comment>
<keyword evidence="4" id="KW-0106">Calcium</keyword>
<protein>
    <submittedName>
        <fullName evidence="6">Arylsulfatase</fullName>
    </submittedName>
</protein>
<dbReference type="Gene3D" id="3.30.1120.10">
    <property type="match status" value="1"/>
</dbReference>
<dbReference type="Proteomes" id="UP000265926">
    <property type="component" value="Unassembled WGS sequence"/>
</dbReference>
<dbReference type="CDD" id="cd16026">
    <property type="entry name" value="GALNS_like"/>
    <property type="match status" value="1"/>
</dbReference>
<dbReference type="InterPro" id="IPR017850">
    <property type="entry name" value="Alkaline_phosphatase_core_sf"/>
</dbReference>
<accession>A0A399T6R1</accession>
<evidence type="ECO:0000256" key="3">
    <source>
        <dbReference type="ARBA" id="ARBA00022801"/>
    </source>
</evidence>
<feature type="domain" description="Sulfatase N-terminal" evidence="5">
    <location>
        <begin position="28"/>
        <end position="364"/>
    </location>
</feature>
<evidence type="ECO:0000313" key="7">
    <source>
        <dbReference type="Proteomes" id="UP000265926"/>
    </source>
</evidence>
<evidence type="ECO:0000313" key="6">
    <source>
        <dbReference type="EMBL" id="RIJ50859.1"/>
    </source>
</evidence>
<dbReference type="AlphaFoldDB" id="A0A399T6R1"/>